<organism evidence="1 2">
    <name type="scientific">Spiromyces aspiralis</name>
    <dbReference type="NCBI Taxonomy" id="68401"/>
    <lineage>
        <taxon>Eukaryota</taxon>
        <taxon>Fungi</taxon>
        <taxon>Fungi incertae sedis</taxon>
        <taxon>Zoopagomycota</taxon>
        <taxon>Kickxellomycotina</taxon>
        <taxon>Kickxellomycetes</taxon>
        <taxon>Kickxellales</taxon>
        <taxon>Kickxellaceae</taxon>
        <taxon>Spiromyces</taxon>
    </lineage>
</organism>
<feature type="non-terminal residue" evidence="1">
    <location>
        <position position="65"/>
    </location>
</feature>
<keyword evidence="2" id="KW-1185">Reference proteome</keyword>
<comment type="caution">
    <text evidence="1">The sequence shown here is derived from an EMBL/GenBank/DDBJ whole genome shotgun (WGS) entry which is preliminary data.</text>
</comment>
<reference evidence="1" key="1">
    <citation type="submission" date="2022-06" db="EMBL/GenBank/DDBJ databases">
        <title>Phylogenomic reconstructions and comparative analyses of Kickxellomycotina fungi.</title>
        <authorList>
            <person name="Reynolds N.K."/>
            <person name="Stajich J.E."/>
            <person name="Barry K."/>
            <person name="Grigoriev I.V."/>
            <person name="Crous P."/>
            <person name="Smith M.E."/>
        </authorList>
    </citation>
    <scope>NUCLEOTIDE SEQUENCE</scope>
    <source>
        <strain evidence="1">RSA 2271</strain>
    </source>
</reference>
<dbReference type="Proteomes" id="UP001145114">
    <property type="component" value="Unassembled WGS sequence"/>
</dbReference>
<evidence type="ECO:0000313" key="1">
    <source>
        <dbReference type="EMBL" id="KAJ1677909.1"/>
    </source>
</evidence>
<accession>A0ACC1HN39</accession>
<gene>
    <name evidence="1" type="primary">CRN1_2</name>
    <name evidence="1" type="ORF">EV182_005188</name>
</gene>
<proteinExistence type="predicted"/>
<dbReference type="EMBL" id="JAMZIH010001780">
    <property type="protein sequence ID" value="KAJ1677909.1"/>
    <property type="molecule type" value="Genomic_DNA"/>
</dbReference>
<evidence type="ECO:0000313" key="2">
    <source>
        <dbReference type="Proteomes" id="UP001145114"/>
    </source>
</evidence>
<sequence length="65" mass="7316">MNFVRPSKYRHVYGTPAKRDKCYENLRITTSATDSNYVSLNPLFMAVNWHTGGGGGFVVIPLEHT</sequence>
<name>A0ACC1HN39_9FUNG</name>
<protein>
    <submittedName>
        <fullName evidence="1">Coronin-like protein crn1</fullName>
    </submittedName>
</protein>